<evidence type="ECO:0000313" key="9">
    <source>
        <dbReference type="Proteomes" id="UP000001261"/>
    </source>
</evidence>
<dbReference type="OrthoDB" id="6428749at2759"/>
<keyword evidence="9" id="KW-1185">Reference proteome</keyword>
<protein>
    <recommendedName>
        <fullName evidence="3">amidase</fullName>
        <ecNumber evidence="3">3.5.1.4</ecNumber>
    </recommendedName>
</protein>
<dbReference type="KEGG" id="cim:CIMG_07571"/>
<reference evidence="9" key="2">
    <citation type="journal article" date="2010" name="Genome Res.">
        <title>Population genomic sequencing of Coccidioides fungi reveals recent hybridization and transposon control.</title>
        <authorList>
            <person name="Neafsey D.E."/>
            <person name="Barker B.M."/>
            <person name="Sharpton T.J."/>
            <person name="Stajich J.E."/>
            <person name="Park D.J."/>
            <person name="Whiston E."/>
            <person name="Hung C.-Y."/>
            <person name="McMahan C."/>
            <person name="White J."/>
            <person name="Sykes S."/>
            <person name="Heiman D."/>
            <person name="Young S."/>
            <person name="Zeng Q."/>
            <person name="Abouelleil A."/>
            <person name="Aftuck L."/>
            <person name="Bessette D."/>
            <person name="Brown A."/>
            <person name="FitzGerald M."/>
            <person name="Lui A."/>
            <person name="Macdonald J.P."/>
            <person name="Priest M."/>
            <person name="Orbach M.J."/>
            <person name="Galgiani J.N."/>
            <person name="Kirkland T.N."/>
            <person name="Cole G.T."/>
            <person name="Birren B.W."/>
            <person name="Henn M.R."/>
            <person name="Taylor J.W."/>
            <person name="Rounsley S.D."/>
        </authorList>
    </citation>
    <scope>GENOME REANNOTATION</scope>
    <source>
        <strain evidence="9">RS</strain>
    </source>
</reference>
<evidence type="ECO:0000313" key="8">
    <source>
        <dbReference type="EMBL" id="EAS28825.2"/>
    </source>
</evidence>
<evidence type="ECO:0000256" key="5">
    <source>
        <dbReference type="PIRSR" id="PIRSR001221-1"/>
    </source>
</evidence>
<evidence type="ECO:0000256" key="3">
    <source>
        <dbReference type="ARBA" id="ARBA00012922"/>
    </source>
</evidence>
<dbReference type="STRING" id="246410.A0A0E1RUZ5"/>
<dbReference type="Gene3D" id="3.90.1300.10">
    <property type="entry name" value="Amidase signature (AS) domain"/>
    <property type="match status" value="1"/>
</dbReference>
<name>A0A0E1RUZ5_COCIM</name>
<feature type="binding site" evidence="6">
    <location>
        <begin position="235"/>
        <end position="238"/>
    </location>
    <ligand>
        <name>substrate</name>
    </ligand>
</feature>
<evidence type="ECO:0000259" key="7">
    <source>
        <dbReference type="Pfam" id="PF01425"/>
    </source>
</evidence>
<feature type="domain" description="Amidase" evidence="7">
    <location>
        <begin position="82"/>
        <end position="526"/>
    </location>
</feature>
<reference evidence="9" key="1">
    <citation type="journal article" date="2009" name="Genome Res.">
        <title>Comparative genomic analyses of the human fungal pathogens Coccidioides and their relatives.</title>
        <authorList>
            <person name="Sharpton T.J."/>
            <person name="Stajich J.E."/>
            <person name="Rounsley S.D."/>
            <person name="Gardner M.J."/>
            <person name="Wortman J.R."/>
            <person name="Jordar V.S."/>
            <person name="Maiti R."/>
            <person name="Kodira C.D."/>
            <person name="Neafsey D.E."/>
            <person name="Zeng Q."/>
            <person name="Hung C.-Y."/>
            <person name="McMahan C."/>
            <person name="Muszewska A."/>
            <person name="Grynberg M."/>
            <person name="Mandel M.A."/>
            <person name="Kellner E.M."/>
            <person name="Barker B.M."/>
            <person name="Galgiani J.N."/>
            <person name="Orbach M.J."/>
            <person name="Kirkland T.N."/>
            <person name="Cole G.T."/>
            <person name="Henn M.R."/>
            <person name="Birren B.W."/>
            <person name="Taylor J.W."/>
        </authorList>
    </citation>
    <scope>NUCLEOTIDE SEQUENCE [LARGE SCALE GENOMIC DNA]</scope>
    <source>
        <strain evidence="9">RS</strain>
    </source>
</reference>
<dbReference type="InterPro" id="IPR023631">
    <property type="entry name" value="Amidase_dom"/>
</dbReference>
<feature type="active site" description="Charge relay system" evidence="5">
    <location>
        <position position="138"/>
    </location>
</feature>
<comment type="catalytic activity">
    <reaction evidence="1">
        <text>a monocarboxylic acid amide + H2O = a monocarboxylate + NH4(+)</text>
        <dbReference type="Rhea" id="RHEA:12020"/>
        <dbReference type="ChEBI" id="CHEBI:15377"/>
        <dbReference type="ChEBI" id="CHEBI:28938"/>
        <dbReference type="ChEBI" id="CHEBI:35757"/>
        <dbReference type="ChEBI" id="CHEBI:83628"/>
        <dbReference type="EC" id="3.5.1.4"/>
    </reaction>
</comment>
<evidence type="ECO:0000256" key="1">
    <source>
        <dbReference type="ARBA" id="ARBA00001311"/>
    </source>
</evidence>
<keyword evidence="4" id="KW-0378">Hydrolase</keyword>
<sequence>MTIADWQLKVQAKQVEVAAKIPKEWRLPSEITESISQDSKKSVIDVPRTCGLLTPRELEITENYDATDLLQKLASREFSSVEVTTAFAKRAAIAQQVTFCLTETFFDMALARAKELDDHLAKTGKTVGPFHGLPISLKETFNITGVPTTLGFVSFLDRPAATHDSALVQILLGAGAVLYCKTNVPQTMMTGDSHNNVFGRCLNPYSLNLSAGGSSGGEGALVAMRGSPLGVGTDIAGSIRIPALANGTYGFKPSIMRIPYAGQGSASRPGLTGVAPCAGPLTNSARDLELLLKVVFNSNAADLDDMALGTPWIEPTPKTTLTIGVIPEDPECPIHPPMQRTLKNAIQKLEAAGHKIVDLTGKFPSIADMKTVTMRYFNMDPDKTVFKAITSSGEPFIPSLKCTFDFSGTSPEPTLRELYDLNAAKMKYTAQIRAVYLDNKLDVLLGPAFQSCALPHDALEKPFYTIFANLVNYPASVIPFGRADKAADAAFVRQVQYDPPYLPDESEGAPCHVQLVTRTMQDEILLRYTLIVDKALKA</sequence>
<evidence type="ECO:0000256" key="6">
    <source>
        <dbReference type="PIRSR" id="PIRSR001221-2"/>
    </source>
</evidence>
<dbReference type="VEuPathDB" id="FungiDB:CIMG_07571"/>
<dbReference type="AlphaFoldDB" id="A0A0E1RUZ5"/>
<dbReference type="InterPro" id="IPR036928">
    <property type="entry name" value="AS_sf"/>
</dbReference>
<comment type="similarity">
    <text evidence="2">Belongs to the amidase family.</text>
</comment>
<dbReference type="Proteomes" id="UP000001261">
    <property type="component" value="Unassembled WGS sequence"/>
</dbReference>
<dbReference type="InterPro" id="IPR020556">
    <property type="entry name" value="Amidase_CS"/>
</dbReference>
<dbReference type="PIRSF" id="PIRSF001221">
    <property type="entry name" value="Amidase_fungi"/>
    <property type="match status" value="1"/>
</dbReference>
<dbReference type="GO" id="GO:0004040">
    <property type="term" value="F:amidase activity"/>
    <property type="evidence" value="ECO:0007669"/>
    <property type="project" value="UniProtKB-EC"/>
</dbReference>
<feature type="active site" description="Acyl-ester intermediate" evidence="5">
    <location>
        <position position="238"/>
    </location>
</feature>
<dbReference type="GeneID" id="4560032"/>
<gene>
    <name evidence="8" type="ORF">CIMG_07571</name>
</gene>
<dbReference type="PROSITE" id="PS00571">
    <property type="entry name" value="AMIDASES"/>
    <property type="match status" value="1"/>
</dbReference>
<proteinExistence type="inferred from homology"/>
<dbReference type="PANTHER" id="PTHR46072:SF5">
    <property type="entry name" value="GENERAL AMIDASE-C"/>
    <property type="match status" value="1"/>
</dbReference>
<dbReference type="PANTHER" id="PTHR46072">
    <property type="entry name" value="AMIDASE-RELATED-RELATED"/>
    <property type="match status" value="1"/>
</dbReference>
<dbReference type="Pfam" id="PF01425">
    <property type="entry name" value="Amidase"/>
    <property type="match status" value="1"/>
</dbReference>
<feature type="binding site" evidence="6">
    <location>
        <position position="188"/>
    </location>
    <ligand>
        <name>substrate</name>
    </ligand>
</feature>
<accession>A0A0E1RUZ5</accession>
<dbReference type="EC" id="3.5.1.4" evidence="3"/>
<feature type="active site" description="Charge relay system" evidence="5">
    <location>
        <position position="214"/>
    </location>
</feature>
<organism evidence="8 9">
    <name type="scientific">Coccidioides immitis (strain RS)</name>
    <name type="common">Valley fever fungus</name>
    <dbReference type="NCBI Taxonomy" id="246410"/>
    <lineage>
        <taxon>Eukaryota</taxon>
        <taxon>Fungi</taxon>
        <taxon>Dikarya</taxon>
        <taxon>Ascomycota</taxon>
        <taxon>Pezizomycotina</taxon>
        <taxon>Eurotiomycetes</taxon>
        <taxon>Eurotiomycetidae</taxon>
        <taxon>Onygenales</taxon>
        <taxon>Onygenaceae</taxon>
        <taxon>Coccidioides</taxon>
    </lineage>
</organism>
<evidence type="ECO:0000256" key="4">
    <source>
        <dbReference type="ARBA" id="ARBA00022801"/>
    </source>
</evidence>
<feature type="binding site" evidence="6">
    <location>
        <position position="214"/>
    </location>
    <ligand>
        <name>substrate</name>
    </ligand>
</feature>
<dbReference type="InParanoid" id="A0A0E1RUZ5"/>
<dbReference type="EMBL" id="GG704913">
    <property type="protein sequence ID" value="EAS28825.2"/>
    <property type="molecule type" value="Genomic_DNA"/>
</dbReference>
<dbReference type="RefSeq" id="XP_001240408.2">
    <property type="nucleotide sequence ID" value="XM_001240407.2"/>
</dbReference>
<dbReference type="SUPFAM" id="SSF75304">
    <property type="entry name" value="Amidase signature (AS) enzymes"/>
    <property type="match status" value="1"/>
</dbReference>
<dbReference type="OMA" id="VIGPCGR"/>
<evidence type="ECO:0000256" key="2">
    <source>
        <dbReference type="ARBA" id="ARBA00009199"/>
    </source>
</evidence>